<evidence type="ECO:0000256" key="1">
    <source>
        <dbReference type="ARBA" id="ARBA00004177"/>
    </source>
</evidence>
<dbReference type="PANTHER" id="PTHR18947:SF39">
    <property type="entry name" value="PROTEIN HOOK"/>
    <property type="match status" value="1"/>
</dbReference>
<comment type="similarity">
    <text evidence="3">Belongs to the hook family.</text>
</comment>
<dbReference type="InterPro" id="IPR043936">
    <property type="entry name" value="HOOK_N"/>
</dbReference>
<reference evidence="15" key="1">
    <citation type="submission" date="2025-08" db="UniProtKB">
        <authorList>
            <consortium name="RefSeq"/>
        </authorList>
    </citation>
    <scope>IDENTIFICATION</scope>
</reference>
<keyword evidence="10 12" id="KW-0175">Coiled coil</keyword>
<dbReference type="InterPro" id="IPR036872">
    <property type="entry name" value="CH_dom_sf"/>
</dbReference>
<evidence type="ECO:0000256" key="6">
    <source>
        <dbReference type="ARBA" id="ARBA00022490"/>
    </source>
</evidence>
<proteinExistence type="inferred from homology"/>
<feature type="coiled-coil region" evidence="12">
    <location>
        <begin position="181"/>
        <end position="369"/>
    </location>
</feature>
<evidence type="ECO:0000256" key="7">
    <source>
        <dbReference type="ARBA" id="ARBA00022583"/>
    </source>
</evidence>
<dbReference type="Pfam" id="PF05622">
    <property type="entry name" value="HOOK"/>
    <property type="match status" value="1"/>
</dbReference>
<evidence type="ECO:0000256" key="10">
    <source>
        <dbReference type="ARBA" id="ARBA00023054"/>
    </source>
</evidence>
<name>A0ABM1EQE8_PRICU</name>
<dbReference type="CDD" id="cd22222">
    <property type="entry name" value="HkD_Hook"/>
    <property type="match status" value="1"/>
</dbReference>
<evidence type="ECO:0000256" key="9">
    <source>
        <dbReference type="ARBA" id="ARBA00022753"/>
    </source>
</evidence>
<keyword evidence="9" id="KW-0967">Endosome</keyword>
<keyword evidence="11" id="KW-0206">Cytoskeleton</keyword>
<evidence type="ECO:0000256" key="4">
    <source>
        <dbReference type="ARBA" id="ARBA00011241"/>
    </source>
</evidence>
<sequence>MAFAFSQLQTFDVETEFDSITSLSDGVIMSEVLMQIAPGFFNEEWKSKIKVDVEVSNKRIKISNLKKILKGILDYYSQVLGQQIIDFPMPDVSLIGEFGDSMELGKLLQLILGCAVNCQNKEEYIQYIMGMDEDVQQYIMKAIQELMNKEVPAPPGASETGDTQNQLKETWQALQEAVQAKEELLLRCGELDVQLASIQEEKIGLTVENQRLQEKIHMSEQLLDEDSSGGSSTAAERKYQHLQAKVDNFQDELYRLENVCQDQRIKLELQEKEILDVQLKNESLVKLADEARSLKDEVDILRHNSEKALQYELSIDTYKKKLEEMGDVKRQLKLLEEKNTNYVQSSMEMEEELRKAQSFRTQVERYKKEIHELHPKLSEESKRADRLDFDNKRHHEKTVPWQPPEERWRLVTMRDSLSETNEELRMMLLQSGADQMQLVESP</sequence>
<keyword evidence="7" id="KW-0254">Endocytosis</keyword>
<comment type="subcellular location">
    <subcellularLocation>
        <location evidence="2">Cytoplasm</location>
        <location evidence="2">Cytoskeleton</location>
    </subcellularLocation>
    <subcellularLocation>
        <location evidence="1">Endosome</location>
    </subcellularLocation>
</comment>
<dbReference type="PANTHER" id="PTHR18947">
    <property type="entry name" value="HOOK PROTEINS"/>
    <property type="match status" value="1"/>
</dbReference>
<dbReference type="Pfam" id="PF19047">
    <property type="entry name" value="HOOK_N"/>
    <property type="match status" value="1"/>
</dbReference>
<dbReference type="InterPro" id="IPR008636">
    <property type="entry name" value="Hook_C"/>
</dbReference>
<accession>A0ABM1EQE8</accession>
<dbReference type="Proteomes" id="UP000695022">
    <property type="component" value="Unplaced"/>
</dbReference>
<evidence type="ECO:0000256" key="12">
    <source>
        <dbReference type="SAM" id="Coils"/>
    </source>
</evidence>
<dbReference type="GeneID" id="106814591"/>
<protein>
    <recommendedName>
        <fullName evidence="5">Protein hook</fullName>
    </recommendedName>
</protein>
<evidence type="ECO:0000256" key="5">
    <source>
        <dbReference type="ARBA" id="ARBA00018971"/>
    </source>
</evidence>
<evidence type="ECO:0000256" key="11">
    <source>
        <dbReference type="ARBA" id="ARBA00023212"/>
    </source>
</evidence>
<keyword evidence="14" id="KW-1185">Reference proteome</keyword>
<evidence type="ECO:0000256" key="2">
    <source>
        <dbReference type="ARBA" id="ARBA00004245"/>
    </source>
</evidence>
<dbReference type="SUPFAM" id="SSF116907">
    <property type="entry name" value="Hook domain"/>
    <property type="match status" value="1"/>
</dbReference>
<dbReference type="RefSeq" id="XP_014674419.1">
    <property type="nucleotide sequence ID" value="XM_014818933.1"/>
</dbReference>
<dbReference type="InterPro" id="IPR001715">
    <property type="entry name" value="CH_dom"/>
</dbReference>
<gene>
    <name evidence="15" type="primary">LOC106814591</name>
</gene>
<dbReference type="PROSITE" id="PS50021">
    <property type="entry name" value="CH"/>
    <property type="match status" value="1"/>
</dbReference>
<evidence type="ECO:0000256" key="8">
    <source>
        <dbReference type="ARBA" id="ARBA00022701"/>
    </source>
</evidence>
<comment type="subunit">
    <text evidence="4">Homodimer. Interacts with microtubules via its N-terminus.</text>
</comment>
<keyword evidence="6" id="KW-0963">Cytoplasm</keyword>
<feature type="domain" description="Calponin-homology (CH)" evidence="13">
    <location>
        <begin position="1"/>
        <end position="115"/>
    </location>
</feature>
<evidence type="ECO:0000256" key="3">
    <source>
        <dbReference type="ARBA" id="ARBA00006946"/>
    </source>
</evidence>
<organism evidence="14 15">
    <name type="scientific">Priapulus caudatus</name>
    <name type="common">Priapulid worm</name>
    <dbReference type="NCBI Taxonomy" id="37621"/>
    <lineage>
        <taxon>Eukaryota</taxon>
        <taxon>Metazoa</taxon>
        <taxon>Ecdysozoa</taxon>
        <taxon>Scalidophora</taxon>
        <taxon>Priapulida</taxon>
        <taxon>Priapulimorpha</taxon>
        <taxon>Priapulimorphida</taxon>
        <taxon>Priapulidae</taxon>
        <taxon>Priapulus</taxon>
    </lineage>
</organism>
<dbReference type="Gene3D" id="1.10.418.10">
    <property type="entry name" value="Calponin-like domain"/>
    <property type="match status" value="1"/>
</dbReference>
<evidence type="ECO:0000313" key="15">
    <source>
        <dbReference type="RefSeq" id="XP_014674419.1"/>
    </source>
</evidence>
<evidence type="ECO:0000259" key="13">
    <source>
        <dbReference type="PROSITE" id="PS50021"/>
    </source>
</evidence>
<keyword evidence="8" id="KW-0493">Microtubule</keyword>
<evidence type="ECO:0000313" key="14">
    <source>
        <dbReference type="Proteomes" id="UP000695022"/>
    </source>
</evidence>